<dbReference type="AlphaFoldDB" id="A0A4P8XLN0"/>
<dbReference type="Gene3D" id="2.60.120.620">
    <property type="entry name" value="q2cbj1_9rhob like domain"/>
    <property type="match status" value="1"/>
</dbReference>
<dbReference type="Pfam" id="PF05721">
    <property type="entry name" value="PhyH"/>
    <property type="match status" value="1"/>
</dbReference>
<dbReference type="GO" id="GO:0005506">
    <property type="term" value="F:iron ion binding"/>
    <property type="evidence" value="ECO:0007669"/>
    <property type="project" value="UniProtKB-ARBA"/>
</dbReference>
<dbReference type="PANTHER" id="PTHR20883">
    <property type="entry name" value="PHYTANOYL-COA DIOXYGENASE DOMAIN CONTAINING 1"/>
    <property type="match status" value="1"/>
</dbReference>
<evidence type="ECO:0000313" key="1">
    <source>
        <dbReference type="EMBL" id="QCT03666.1"/>
    </source>
</evidence>
<dbReference type="KEGG" id="palo:E6C60_2955"/>
<dbReference type="EMBL" id="CP040396">
    <property type="protein sequence ID" value="QCT03666.1"/>
    <property type="molecule type" value="Genomic_DNA"/>
</dbReference>
<gene>
    <name evidence="1" type="ORF">E6C60_2955</name>
</gene>
<organism evidence="1 2">
    <name type="scientific">Paenibacillus algicola</name>
    <dbReference type="NCBI Taxonomy" id="2565926"/>
    <lineage>
        <taxon>Bacteria</taxon>
        <taxon>Bacillati</taxon>
        <taxon>Bacillota</taxon>
        <taxon>Bacilli</taxon>
        <taxon>Bacillales</taxon>
        <taxon>Paenibacillaceae</taxon>
        <taxon>Paenibacillus</taxon>
    </lineage>
</organism>
<reference evidence="1 2" key="1">
    <citation type="submission" date="2019-05" db="EMBL/GenBank/DDBJ databases">
        <authorList>
            <person name="Chen C."/>
        </authorList>
    </citation>
    <scope>NUCLEOTIDE SEQUENCE [LARGE SCALE GENOMIC DNA]</scope>
    <source>
        <strain evidence="1 2">HB172198</strain>
    </source>
</reference>
<keyword evidence="1" id="KW-0223">Dioxygenase</keyword>
<evidence type="ECO:0000313" key="2">
    <source>
        <dbReference type="Proteomes" id="UP000300879"/>
    </source>
</evidence>
<keyword evidence="1" id="KW-0560">Oxidoreductase</keyword>
<dbReference type="SUPFAM" id="SSF51197">
    <property type="entry name" value="Clavaminate synthase-like"/>
    <property type="match status" value="1"/>
</dbReference>
<name>A0A4P8XLN0_9BACL</name>
<protein>
    <submittedName>
        <fullName evidence="1">Phytanoyl-CoA dioxygenase</fullName>
    </submittedName>
</protein>
<dbReference type="GO" id="GO:0016706">
    <property type="term" value="F:2-oxoglutarate-dependent dioxygenase activity"/>
    <property type="evidence" value="ECO:0007669"/>
    <property type="project" value="UniProtKB-ARBA"/>
</dbReference>
<dbReference type="InterPro" id="IPR008775">
    <property type="entry name" value="Phytyl_CoA_dOase-like"/>
</dbReference>
<dbReference type="Proteomes" id="UP000300879">
    <property type="component" value="Chromosome"/>
</dbReference>
<accession>A0A4P8XLN0</accession>
<dbReference type="PANTHER" id="PTHR20883:SF49">
    <property type="entry name" value="PHYTANOYL-COA DIOXYGENASE"/>
    <property type="match status" value="1"/>
</dbReference>
<keyword evidence="2" id="KW-1185">Reference proteome</keyword>
<proteinExistence type="predicted"/>
<sequence length="282" mass="31975">MKEMRRMSDLSNLPELSSEYSLSQEQIKQFQEKGHLKLTGVASQEEVAVYRELIGEKVKELNYHDKPVEERDTYGKAFIQISNIWEKSAEIQRFVFARRFAKIAADLLGVDGVRIYHDQALFKEPGGGITPWHQDQIYWPVDTDNFVTMWMPLVPVSQDVGSMNFASGSHKYGYISKLAISDESQKTLGQYIEAKGLEVENYGALEAGDATWHYGWTLHSAPGNPTSTMREVMTIIYYADDAKVLEPDSNARKSDLKRWLPELSPGDLAASKLNPIVYKKGM</sequence>